<feature type="signal peptide" evidence="1">
    <location>
        <begin position="1"/>
        <end position="22"/>
    </location>
</feature>
<dbReference type="GO" id="GO:0004683">
    <property type="term" value="F:calcium/calmodulin-dependent protein kinase activity"/>
    <property type="evidence" value="ECO:0007669"/>
    <property type="project" value="InterPro"/>
</dbReference>
<evidence type="ECO:0000259" key="2">
    <source>
        <dbReference type="Pfam" id="PF08332"/>
    </source>
</evidence>
<dbReference type="Gene3D" id="3.10.450.50">
    <property type="match status" value="1"/>
</dbReference>
<gene>
    <name evidence="3" type="ORF">GLIP_4215</name>
</gene>
<evidence type="ECO:0000313" key="4">
    <source>
        <dbReference type="Proteomes" id="UP000006334"/>
    </source>
</evidence>
<dbReference type="OrthoDB" id="6196903at2"/>
<dbReference type="RefSeq" id="WP_008846628.1">
    <property type="nucleotide sequence ID" value="NZ_BAEN01000076.1"/>
</dbReference>
<evidence type="ECO:0000313" key="3">
    <source>
        <dbReference type="EMBL" id="GAC16826.1"/>
    </source>
</evidence>
<accession>K6XYX7</accession>
<protein>
    <recommendedName>
        <fullName evidence="2">Calcium/calmodulin-dependent protein kinase II association-domain domain-containing protein</fullName>
    </recommendedName>
</protein>
<dbReference type="GO" id="GO:0005516">
    <property type="term" value="F:calmodulin binding"/>
    <property type="evidence" value="ECO:0007669"/>
    <property type="project" value="InterPro"/>
</dbReference>
<sequence>MKNNYFLIALLSTSLLSFCVFAHEPSTASELTATKFSGLQTEAGRTVLSFHEALAKGQAESVMSALSPNVIILEGARIERSAEEYRQHHLQADMRFSSSVKTATIEHYVHVYGDTAVSISRSHTVGLYKDKQIDKQGNETLVLKRIDGNWMISHIHWSH</sequence>
<feature type="domain" description="Calcium/calmodulin-dependent protein kinase II association-domain" evidence="2">
    <location>
        <begin position="50"/>
        <end position="158"/>
    </location>
</feature>
<dbReference type="InterPro" id="IPR013543">
    <property type="entry name" value="Ca/CaM-dep_prot_kinase-assoc"/>
</dbReference>
<organism evidence="3 4">
    <name type="scientific">Aliiglaciecola lipolytica E3</name>
    <dbReference type="NCBI Taxonomy" id="1127673"/>
    <lineage>
        <taxon>Bacteria</taxon>
        <taxon>Pseudomonadati</taxon>
        <taxon>Pseudomonadota</taxon>
        <taxon>Gammaproteobacteria</taxon>
        <taxon>Alteromonadales</taxon>
        <taxon>Alteromonadaceae</taxon>
        <taxon>Aliiglaciecola</taxon>
    </lineage>
</organism>
<dbReference type="Proteomes" id="UP000006334">
    <property type="component" value="Unassembled WGS sequence"/>
</dbReference>
<proteinExistence type="predicted"/>
<dbReference type="AlphaFoldDB" id="K6XYX7"/>
<dbReference type="Pfam" id="PF08332">
    <property type="entry name" value="CaMKII_AD"/>
    <property type="match status" value="1"/>
</dbReference>
<dbReference type="eggNOG" id="COG4319">
    <property type="taxonomic scope" value="Bacteria"/>
</dbReference>
<dbReference type="InterPro" id="IPR032710">
    <property type="entry name" value="NTF2-like_dom_sf"/>
</dbReference>
<dbReference type="SUPFAM" id="SSF54427">
    <property type="entry name" value="NTF2-like"/>
    <property type="match status" value="1"/>
</dbReference>
<keyword evidence="1" id="KW-0732">Signal</keyword>
<feature type="chain" id="PRO_5003900699" description="Calcium/calmodulin-dependent protein kinase II association-domain domain-containing protein" evidence="1">
    <location>
        <begin position="23"/>
        <end position="159"/>
    </location>
</feature>
<keyword evidence="4" id="KW-1185">Reference proteome</keyword>
<name>K6XYX7_9ALTE</name>
<comment type="caution">
    <text evidence="3">The sequence shown here is derived from an EMBL/GenBank/DDBJ whole genome shotgun (WGS) entry which is preliminary data.</text>
</comment>
<reference evidence="3 4" key="1">
    <citation type="journal article" date="2017" name="Antonie Van Leeuwenhoek">
        <title>Rhizobium rhizosphaerae sp. nov., a novel species isolated from rice rhizosphere.</title>
        <authorList>
            <person name="Zhao J.J."/>
            <person name="Zhang J."/>
            <person name="Zhang R.J."/>
            <person name="Zhang C.W."/>
            <person name="Yin H.Q."/>
            <person name="Zhang X.X."/>
        </authorList>
    </citation>
    <scope>NUCLEOTIDE SEQUENCE [LARGE SCALE GENOMIC DNA]</scope>
    <source>
        <strain evidence="3 4">E3</strain>
    </source>
</reference>
<evidence type="ECO:0000256" key="1">
    <source>
        <dbReference type="SAM" id="SignalP"/>
    </source>
</evidence>
<dbReference type="EMBL" id="BAEN01000076">
    <property type="protein sequence ID" value="GAC16826.1"/>
    <property type="molecule type" value="Genomic_DNA"/>
</dbReference>
<dbReference type="STRING" id="1127673.GLIP_4215"/>